<dbReference type="Pfam" id="PF13530">
    <property type="entry name" value="SCP2_2"/>
    <property type="match status" value="1"/>
</dbReference>
<dbReference type="InterPro" id="IPR036527">
    <property type="entry name" value="SCP2_sterol-bd_dom_sf"/>
</dbReference>
<feature type="binding site" evidence="3">
    <location>
        <begin position="91"/>
        <end position="93"/>
    </location>
    <ligand>
        <name>acetyl-CoA</name>
        <dbReference type="ChEBI" id="CHEBI:57288"/>
    </ligand>
</feature>
<evidence type="ECO:0000256" key="2">
    <source>
        <dbReference type="ARBA" id="ARBA00023315"/>
    </source>
</evidence>
<dbReference type="HAMAP" id="MF_01812">
    <property type="entry name" value="Eis"/>
    <property type="match status" value="1"/>
</dbReference>
<dbReference type="Proteomes" id="UP000186438">
    <property type="component" value="Unassembled WGS sequence"/>
</dbReference>
<dbReference type="PANTHER" id="PTHR37817">
    <property type="entry name" value="N-ACETYLTRANSFERASE EIS"/>
    <property type="match status" value="1"/>
</dbReference>
<comment type="similarity">
    <text evidence="3">Belongs to the acetyltransferase Eis family.</text>
</comment>
<comment type="subunit">
    <text evidence="3">Homohexamer; trimer of dimers.</text>
</comment>
<dbReference type="SUPFAM" id="SSF55718">
    <property type="entry name" value="SCP-like"/>
    <property type="match status" value="1"/>
</dbReference>
<feature type="active site" description="Proton acceptor; via carboxylate" evidence="3">
    <location>
        <position position="412"/>
    </location>
</feature>
<evidence type="ECO:0000256" key="1">
    <source>
        <dbReference type="ARBA" id="ARBA00022679"/>
    </source>
</evidence>
<dbReference type="Pfam" id="PF13527">
    <property type="entry name" value="Acetyltransf_9"/>
    <property type="match status" value="1"/>
</dbReference>
<accession>A0A1Q4HV55</accession>
<sequence length="412" mass="44901">MNATDNAINMRHPTEDELQAVYRNQARTFGDPVDPASVQAWKRRVKVDDILVAEDVSDPQRPFLVGTSIIYHTQLTVPEGASLRAAWLTMIAVASTHQGKGVWGQLSAQGLGILMERGYPIVFGVPTQTAMYDGFGAGVATYTRSYSIDRRFATLRAAPGAIRAREVDAAEAKSLLPEIYERWCAATPGAVTRSDAWWADYLEDRPTQRGNGTALNFTIHPDGFLTYRVAGGSNHGYRPPLGTVVVEDFCPITDEAHTELLQTLLVLEMFDTVEIDLPVDDPLPLKLTDLRAAETTGVSDFLWVRINDVAEVLGARAYATDIEIALEVTDPLGLAGGRFLLQARDGVGKCAPHDGPTDVQIGLADLATIYMGAHSVPELVRAGRIAEQRPGALHRLDAAFRTERAPYCGTLF</sequence>
<keyword evidence="7" id="KW-1185">Reference proteome</keyword>
<evidence type="ECO:0000259" key="4">
    <source>
        <dbReference type="Pfam" id="PF13530"/>
    </source>
</evidence>
<dbReference type="EMBL" id="MPNT01000010">
    <property type="protein sequence ID" value="OJZ73566.1"/>
    <property type="molecule type" value="Genomic_DNA"/>
</dbReference>
<feature type="active site" description="Proton donor" evidence="3">
    <location>
        <position position="132"/>
    </location>
</feature>
<name>A0A1Q4HV55_9MYCO</name>
<gene>
    <name evidence="3" type="primary">eis</name>
    <name evidence="6" type="ORF">BRW65_13135</name>
</gene>
<reference evidence="6 7" key="1">
    <citation type="submission" date="2016-11" db="EMBL/GenBank/DDBJ databases">
        <title>Genome sequences of unsequenced Mycobacteria.</title>
        <authorList>
            <person name="Greninger A.L."/>
            <person name="Fang F."/>
            <person name="Jerome K.R."/>
        </authorList>
    </citation>
    <scope>NUCLEOTIDE SEQUENCE [LARGE SCALE GENOMIC DNA]</scope>
    <source>
        <strain evidence="6 7">M11</strain>
    </source>
</reference>
<keyword evidence="1 3" id="KW-0808">Transferase</keyword>
<dbReference type="GO" id="GO:0030649">
    <property type="term" value="P:aminoglycoside antibiotic catabolic process"/>
    <property type="evidence" value="ECO:0007669"/>
    <property type="project" value="TreeGrafter"/>
</dbReference>
<evidence type="ECO:0000313" key="6">
    <source>
        <dbReference type="EMBL" id="OJZ73566.1"/>
    </source>
</evidence>
<evidence type="ECO:0000259" key="5">
    <source>
        <dbReference type="Pfam" id="PF17668"/>
    </source>
</evidence>
<organism evidence="6 7">
    <name type="scientific">Mycobacterium paraffinicum</name>
    <dbReference type="NCBI Taxonomy" id="53378"/>
    <lineage>
        <taxon>Bacteria</taxon>
        <taxon>Bacillati</taxon>
        <taxon>Actinomycetota</taxon>
        <taxon>Actinomycetes</taxon>
        <taxon>Mycobacteriales</taxon>
        <taxon>Mycobacteriaceae</taxon>
        <taxon>Mycobacterium</taxon>
    </lineage>
</organism>
<keyword evidence="2 3" id="KW-0012">Acyltransferase</keyword>
<dbReference type="Gene3D" id="3.40.630.30">
    <property type="match status" value="2"/>
</dbReference>
<dbReference type="SUPFAM" id="SSF55729">
    <property type="entry name" value="Acyl-CoA N-acyltransferases (Nat)"/>
    <property type="match status" value="1"/>
</dbReference>
<feature type="domain" description="Eis-like acetyltransferase" evidence="5">
    <location>
        <begin position="189"/>
        <end position="306"/>
    </location>
</feature>
<dbReference type="OrthoDB" id="8399956at2"/>
<dbReference type="Gene3D" id="3.30.1050.10">
    <property type="entry name" value="SCP2 sterol-binding domain"/>
    <property type="match status" value="1"/>
</dbReference>
<dbReference type="InterPro" id="IPR025559">
    <property type="entry name" value="Eis_dom"/>
</dbReference>
<feature type="binding site" evidence="3">
    <location>
        <begin position="99"/>
        <end position="104"/>
    </location>
    <ligand>
        <name>acetyl-CoA</name>
        <dbReference type="ChEBI" id="CHEBI:57288"/>
    </ligand>
</feature>
<dbReference type="InterPro" id="IPR016181">
    <property type="entry name" value="Acyl_CoA_acyltransferase"/>
</dbReference>
<evidence type="ECO:0000256" key="3">
    <source>
        <dbReference type="HAMAP-Rule" id="MF_01812"/>
    </source>
</evidence>
<dbReference type="PANTHER" id="PTHR37817:SF1">
    <property type="entry name" value="N-ACETYLTRANSFERASE EIS"/>
    <property type="match status" value="1"/>
</dbReference>
<protein>
    <recommendedName>
        <fullName evidence="3">N-acetyltransferase Eis</fullName>
        <ecNumber evidence="3">2.3.1.-</ecNumber>
    </recommendedName>
</protein>
<feature type="domain" description="Enhanced intracellular survival protein" evidence="4">
    <location>
        <begin position="309"/>
        <end position="408"/>
    </location>
</feature>
<dbReference type="InterPro" id="IPR051554">
    <property type="entry name" value="Acetyltransferase_Eis"/>
</dbReference>
<evidence type="ECO:0000313" key="7">
    <source>
        <dbReference type="Proteomes" id="UP000186438"/>
    </source>
</evidence>
<dbReference type="InterPro" id="IPR022902">
    <property type="entry name" value="NAcTrfase_Eis"/>
</dbReference>
<proteinExistence type="inferred from homology"/>
<dbReference type="AlphaFoldDB" id="A0A1Q4HV55"/>
<dbReference type="Pfam" id="PF17668">
    <property type="entry name" value="Acetyltransf_17"/>
    <property type="match status" value="1"/>
</dbReference>
<dbReference type="STRING" id="53378.BRW65_13135"/>
<comment type="caution">
    <text evidence="6">The sequence shown here is derived from an EMBL/GenBank/DDBJ whole genome shotgun (WGS) entry which is preliminary data.</text>
</comment>
<comment type="caution">
    <text evidence="3">Lacks conserved residue(s) required for the propagation of feature annotation.</text>
</comment>
<dbReference type="GO" id="GO:0034069">
    <property type="term" value="F:aminoglycoside N-acetyltransferase activity"/>
    <property type="evidence" value="ECO:0007669"/>
    <property type="project" value="TreeGrafter"/>
</dbReference>
<dbReference type="InterPro" id="IPR041380">
    <property type="entry name" value="Acetyltransf_17"/>
</dbReference>
<dbReference type="EC" id="2.3.1.-" evidence="3"/>